<keyword evidence="3" id="KW-0032">Aminotransferase</keyword>
<name>A0AAD7U078_9APHY</name>
<sequence>MGSLKGYKSMAIMGTYIVLNVATPLEAAKHLTDSHHAILITAAPHPLSVNLKHPDNMPTVNGNIDSPLASRILSKDFYEPFMSQLSRRRIEDPIRALLPLEDRPGVISLLAGKPNAETFPITAMQFTLRDPVTNEEVVVPLTEQELARGLQYGSSAGLPDLNDWLIGLQEHSHGRKRGEGWGLCFGTGSSDLIYKVCNALLDPGDVAMIEAPIDTPFQRGCTDVPQYRMYDDRGWRRCTWHRHEGSSRDARKLAGGQAEAESSVHCTDDPYYYLYFGDAPRPPSYFMLERDQPEVGRVIRFDSLSKVLSSGMRIGFLSAPQPILDAVVLHTITSNLQPPTITMVLSLRLLKEWGYDKLRAHVDRVAQFYHAKRDVFERLMHKYLDGLAKWNTPEAGMFFWFKLNNLTDSEALIRTKALENGVLALPGTVCHPDARKTAYVRAAFSLLAEEQADEALRRLRDVIVAAQKEAVSASA</sequence>
<comment type="caution">
    <text evidence="7">The sequence shown here is derived from an EMBL/GenBank/DDBJ whole genome shotgun (WGS) entry which is preliminary data.</text>
</comment>
<dbReference type="SUPFAM" id="SSF53383">
    <property type="entry name" value="PLP-dependent transferases"/>
    <property type="match status" value="1"/>
</dbReference>
<dbReference type="InterPro" id="IPR050859">
    <property type="entry name" value="Class-I_PLP-dep_aminotransf"/>
</dbReference>
<dbReference type="PANTHER" id="PTHR42790:SF19">
    <property type="entry name" value="KYNURENINE_ALPHA-AMINOADIPATE AMINOTRANSFERASE, MITOCHONDRIAL"/>
    <property type="match status" value="1"/>
</dbReference>
<dbReference type="GO" id="GO:0030170">
    <property type="term" value="F:pyridoxal phosphate binding"/>
    <property type="evidence" value="ECO:0007669"/>
    <property type="project" value="InterPro"/>
</dbReference>
<dbReference type="Pfam" id="PF00155">
    <property type="entry name" value="Aminotran_1_2"/>
    <property type="match status" value="1"/>
</dbReference>
<keyword evidence="5" id="KW-0663">Pyridoxal phosphate</keyword>
<dbReference type="PANTHER" id="PTHR42790">
    <property type="entry name" value="AMINOTRANSFERASE"/>
    <property type="match status" value="1"/>
</dbReference>
<dbReference type="GO" id="GO:1901605">
    <property type="term" value="P:alpha-amino acid metabolic process"/>
    <property type="evidence" value="ECO:0007669"/>
    <property type="project" value="TreeGrafter"/>
</dbReference>
<evidence type="ECO:0000313" key="7">
    <source>
        <dbReference type="EMBL" id="KAJ8494779.1"/>
    </source>
</evidence>
<evidence type="ECO:0000256" key="2">
    <source>
        <dbReference type="ARBA" id="ARBA00007441"/>
    </source>
</evidence>
<dbReference type="InterPro" id="IPR015424">
    <property type="entry name" value="PyrdxlP-dep_Trfase"/>
</dbReference>
<dbReference type="CDD" id="cd00609">
    <property type="entry name" value="AAT_like"/>
    <property type="match status" value="1"/>
</dbReference>
<proteinExistence type="inferred from homology"/>
<dbReference type="InterPro" id="IPR015421">
    <property type="entry name" value="PyrdxlP-dep_Trfase_major"/>
</dbReference>
<reference evidence="7" key="1">
    <citation type="submission" date="2022-11" db="EMBL/GenBank/DDBJ databases">
        <title>Genome Sequence of Cubamyces cubensis.</title>
        <authorList>
            <person name="Buettner E."/>
        </authorList>
    </citation>
    <scope>NUCLEOTIDE SEQUENCE</scope>
    <source>
        <strain evidence="7">MPL-01</strain>
    </source>
</reference>
<comment type="similarity">
    <text evidence="2">Belongs to the class-I pyridoxal-phosphate-dependent aminotransferase family.</text>
</comment>
<evidence type="ECO:0000256" key="5">
    <source>
        <dbReference type="ARBA" id="ARBA00022898"/>
    </source>
</evidence>
<dbReference type="EMBL" id="JAPEVG010000032">
    <property type="protein sequence ID" value="KAJ8494779.1"/>
    <property type="molecule type" value="Genomic_DNA"/>
</dbReference>
<dbReference type="Gene3D" id="3.90.1150.10">
    <property type="entry name" value="Aspartate Aminotransferase, domain 1"/>
    <property type="match status" value="1"/>
</dbReference>
<dbReference type="InterPro" id="IPR015422">
    <property type="entry name" value="PyrdxlP-dep_Trfase_small"/>
</dbReference>
<dbReference type="InterPro" id="IPR004839">
    <property type="entry name" value="Aminotransferase_I/II_large"/>
</dbReference>
<evidence type="ECO:0000313" key="8">
    <source>
        <dbReference type="Proteomes" id="UP001215151"/>
    </source>
</evidence>
<accession>A0AAD7U078</accession>
<dbReference type="GO" id="GO:0008483">
    <property type="term" value="F:transaminase activity"/>
    <property type="evidence" value="ECO:0007669"/>
    <property type="project" value="UniProtKB-KW"/>
</dbReference>
<evidence type="ECO:0000259" key="6">
    <source>
        <dbReference type="Pfam" id="PF00155"/>
    </source>
</evidence>
<evidence type="ECO:0000256" key="4">
    <source>
        <dbReference type="ARBA" id="ARBA00022679"/>
    </source>
</evidence>
<keyword evidence="8" id="KW-1185">Reference proteome</keyword>
<evidence type="ECO:0000256" key="3">
    <source>
        <dbReference type="ARBA" id="ARBA00022576"/>
    </source>
</evidence>
<protein>
    <recommendedName>
        <fullName evidence="6">Aminotransferase class I/classII large domain-containing protein</fullName>
    </recommendedName>
</protein>
<evidence type="ECO:0000256" key="1">
    <source>
        <dbReference type="ARBA" id="ARBA00001933"/>
    </source>
</evidence>
<organism evidence="7 8">
    <name type="scientific">Trametes cubensis</name>
    <dbReference type="NCBI Taxonomy" id="1111947"/>
    <lineage>
        <taxon>Eukaryota</taxon>
        <taxon>Fungi</taxon>
        <taxon>Dikarya</taxon>
        <taxon>Basidiomycota</taxon>
        <taxon>Agaricomycotina</taxon>
        <taxon>Agaricomycetes</taxon>
        <taxon>Polyporales</taxon>
        <taxon>Polyporaceae</taxon>
        <taxon>Trametes</taxon>
    </lineage>
</organism>
<gene>
    <name evidence="7" type="ORF">ONZ51_g2138</name>
</gene>
<dbReference type="Proteomes" id="UP001215151">
    <property type="component" value="Unassembled WGS sequence"/>
</dbReference>
<comment type="cofactor">
    <cofactor evidence="1">
        <name>pyridoxal 5'-phosphate</name>
        <dbReference type="ChEBI" id="CHEBI:597326"/>
    </cofactor>
</comment>
<dbReference type="AlphaFoldDB" id="A0AAD7U078"/>
<dbReference type="FunFam" id="3.90.1150.10:FF:000166">
    <property type="entry name" value="Kynurenine/alpha-aminoadipate aminotransferase, mitochondrial"/>
    <property type="match status" value="1"/>
</dbReference>
<dbReference type="Gene3D" id="3.40.640.10">
    <property type="entry name" value="Type I PLP-dependent aspartate aminotransferase-like (Major domain)"/>
    <property type="match status" value="2"/>
</dbReference>
<keyword evidence="4" id="KW-0808">Transferase</keyword>
<feature type="domain" description="Aminotransferase class I/classII large" evidence="6">
    <location>
        <begin position="268"/>
        <end position="459"/>
    </location>
</feature>